<dbReference type="InterPro" id="IPR010870">
    <property type="entry name" value="Porin_O/P"/>
</dbReference>
<dbReference type="RefSeq" id="WP_274086879.1">
    <property type="nucleotide sequence ID" value="NZ_JAYEET010000040.1"/>
</dbReference>
<feature type="chain" id="PRO_5046472659" evidence="1">
    <location>
        <begin position="30"/>
        <end position="438"/>
    </location>
</feature>
<evidence type="ECO:0000313" key="3">
    <source>
        <dbReference type="Proteomes" id="UP001292571"/>
    </source>
</evidence>
<dbReference type="InterPro" id="IPR023614">
    <property type="entry name" value="Porin_dom_sf"/>
</dbReference>
<organism evidence="2 3">
    <name type="scientific">Pseudomonas spirodelae</name>
    <dbReference type="NCBI Taxonomy" id="3101751"/>
    <lineage>
        <taxon>Bacteria</taxon>
        <taxon>Pseudomonadati</taxon>
        <taxon>Pseudomonadota</taxon>
        <taxon>Gammaproteobacteria</taxon>
        <taxon>Pseudomonadales</taxon>
        <taxon>Pseudomonadaceae</taxon>
        <taxon>Pseudomonas</taxon>
    </lineage>
</organism>
<proteinExistence type="predicted"/>
<dbReference type="SUPFAM" id="SSF56935">
    <property type="entry name" value="Porins"/>
    <property type="match status" value="1"/>
</dbReference>
<keyword evidence="1" id="KW-0732">Signal</keyword>
<comment type="caution">
    <text evidence="2">The sequence shown here is derived from an EMBL/GenBank/DDBJ whole genome shotgun (WGS) entry which is preliminary data.</text>
</comment>
<reference evidence="2 3" key="1">
    <citation type="submission" date="2023-12" db="EMBL/GenBank/DDBJ databases">
        <title>Pseudomonas sp. T5W1.</title>
        <authorList>
            <person name="Maltman C."/>
        </authorList>
    </citation>
    <scope>NUCLEOTIDE SEQUENCE [LARGE SCALE GENOMIC DNA]</scope>
    <source>
        <strain evidence="2 3">T5W1</strain>
    </source>
</reference>
<evidence type="ECO:0000256" key="1">
    <source>
        <dbReference type="SAM" id="SignalP"/>
    </source>
</evidence>
<accession>A0ABU5PAS6</accession>
<dbReference type="Proteomes" id="UP001292571">
    <property type="component" value="Unassembled WGS sequence"/>
</dbReference>
<evidence type="ECO:0000313" key="2">
    <source>
        <dbReference type="EMBL" id="MEA1606776.1"/>
    </source>
</evidence>
<sequence length="438" mass="47462">MIRKHSFRGVMAGFATSALALAVSAQAFAGTVTTDGADIVVKTKGGLEVGTTDKAFSFKIGGRIQADADSFDGFYTKNGNRADESYLRRARLEISGVAYTDWSYTFARNFGDTGTKDNWNEASISYDGWKPVQISVGRINPTFGLEEAVSSKWITAIERSAIYDLAPWLNSHEDGEGIRLRSTFADMFHAEVGGYRQDGNQDEDGQNNTTFVARGVFAPIVQDKQVLHFGLNYATREVEAGFSDSIKSRLSVRGTSEDTINGNRGTFGGAKLDGTDQAWGAEAAYMMGPFSIQGEYLTRTADGDAVANGNDNDLEASGYNVQVAYTLTGESRSYKLDGGKFDKIKPSDKKLGAWEVFYRYDDITVDESAIAPSNAGLLGLTFDTAEASAQTHTVGVNWYVNEAVKISANYLNTSVDDIVNANGDDDGDAISLRAQYVF</sequence>
<gene>
    <name evidence="2" type="ORF">SOP97_13260</name>
</gene>
<dbReference type="Pfam" id="PF07396">
    <property type="entry name" value="Porin_O_P"/>
    <property type="match status" value="1"/>
</dbReference>
<dbReference type="Gene3D" id="2.40.160.10">
    <property type="entry name" value="Porin"/>
    <property type="match status" value="1"/>
</dbReference>
<name>A0ABU5PAS6_9PSED</name>
<protein>
    <submittedName>
        <fullName evidence="2">Porin</fullName>
    </submittedName>
</protein>
<feature type="signal peptide" evidence="1">
    <location>
        <begin position="1"/>
        <end position="29"/>
    </location>
</feature>
<keyword evidence="3" id="KW-1185">Reference proteome</keyword>
<dbReference type="EMBL" id="JAYEET010000040">
    <property type="protein sequence ID" value="MEA1606776.1"/>
    <property type="molecule type" value="Genomic_DNA"/>
</dbReference>